<evidence type="ECO:0000256" key="4">
    <source>
        <dbReference type="ARBA" id="ARBA00023163"/>
    </source>
</evidence>
<keyword evidence="3 7" id="KW-0238">DNA-binding</keyword>
<dbReference type="SUPFAM" id="SSF46785">
    <property type="entry name" value="Winged helix' DNA-binding domain"/>
    <property type="match status" value="1"/>
</dbReference>
<dbReference type="InterPro" id="IPR005119">
    <property type="entry name" value="LysR_subst-bd"/>
</dbReference>
<name>A0A1H3J903_9BURK</name>
<evidence type="ECO:0000256" key="1">
    <source>
        <dbReference type="ARBA" id="ARBA00009437"/>
    </source>
</evidence>
<dbReference type="InterPro" id="IPR000847">
    <property type="entry name" value="LysR_HTH_N"/>
</dbReference>
<evidence type="ECO:0000259" key="5">
    <source>
        <dbReference type="PROSITE" id="PS50931"/>
    </source>
</evidence>
<dbReference type="Proteomes" id="UP000595064">
    <property type="component" value="Chromosome"/>
</dbReference>
<reference evidence="7 8" key="1">
    <citation type="submission" date="2016-10" db="EMBL/GenBank/DDBJ databases">
        <authorList>
            <person name="de Groot N.N."/>
        </authorList>
    </citation>
    <scope>NUCLEOTIDE SEQUENCE [LARGE SCALE GENOMIC DNA]</scope>
    <source>
        <strain evidence="7 8">LMG 24775</strain>
    </source>
</reference>
<dbReference type="Pfam" id="PF00126">
    <property type="entry name" value="HTH_1"/>
    <property type="match status" value="1"/>
</dbReference>
<keyword evidence="4" id="KW-0804">Transcription</keyword>
<protein>
    <submittedName>
        <fullName evidence="7">DNA-binding transcriptional regulator, LysR family</fullName>
    </submittedName>
    <submittedName>
        <fullName evidence="6">LysR family transcriptional regulator</fullName>
    </submittedName>
</protein>
<evidence type="ECO:0000256" key="2">
    <source>
        <dbReference type="ARBA" id="ARBA00023015"/>
    </source>
</evidence>
<dbReference type="Pfam" id="PF03466">
    <property type="entry name" value="LysR_substrate"/>
    <property type="match status" value="1"/>
</dbReference>
<organism evidence="7 8">
    <name type="scientific">Delftia lacustris</name>
    <dbReference type="NCBI Taxonomy" id="558537"/>
    <lineage>
        <taxon>Bacteria</taxon>
        <taxon>Pseudomonadati</taxon>
        <taxon>Pseudomonadota</taxon>
        <taxon>Betaproteobacteria</taxon>
        <taxon>Burkholderiales</taxon>
        <taxon>Comamonadaceae</taxon>
        <taxon>Delftia</taxon>
    </lineage>
</organism>
<dbReference type="InterPro" id="IPR036390">
    <property type="entry name" value="WH_DNA-bd_sf"/>
</dbReference>
<accession>A0A1H3J903</accession>
<dbReference type="PROSITE" id="PS50931">
    <property type="entry name" value="HTH_LYSR"/>
    <property type="match status" value="1"/>
</dbReference>
<evidence type="ECO:0000313" key="8">
    <source>
        <dbReference type="Proteomes" id="UP000183417"/>
    </source>
</evidence>
<gene>
    <name evidence="6" type="ORF">I6G47_03880</name>
    <name evidence="7" type="ORF">SAMN05421547_104146</name>
</gene>
<dbReference type="EMBL" id="FNPE01000004">
    <property type="protein sequence ID" value="SDY36382.1"/>
    <property type="molecule type" value="Genomic_DNA"/>
</dbReference>
<dbReference type="AlphaFoldDB" id="A0A1H3J903"/>
<dbReference type="PANTHER" id="PTHR30126">
    <property type="entry name" value="HTH-TYPE TRANSCRIPTIONAL REGULATOR"/>
    <property type="match status" value="1"/>
</dbReference>
<proteinExistence type="inferred from homology"/>
<dbReference type="EMBL" id="CP065748">
    <property type="protein sequence ID" value="QPS82236.1"/>
    <property type="molecule type" value="Genomic_DNA"/>
</dbReference>
<dbReference type="GeneID" id="94692019"/>
<feature type="domain" description="HTH lysR-type" evidence="5">
    <location>
        <begin position="8"/>
        <end position="65"/>
    </location>
</feature>
<comment type="similarity">
    <text evidence="1">Belongs to the LysR transcriptional regulatory family.</text>
</comment>
<evidence type="ECO:0000313" key="9">
    <source>
        <dbReference type="Proteomes" id="UP000595064"/>
    </source>
</evidence>
<evidence type="ECO:0000313" key="6">
    <source>
        <dbReference type="EMBL" id="QPS82236.1"/>
    </source>
</evidence>
<dbReference type="Gene3D" id="1.10.10.10">
    <property type="entry name" value="Winged helix-like DNA-binding domain superfamily/Winged helix DNA-binding domain"/>
    <property type="match status" value="1"/>
</dbReference>
<keyword evidence="9" id="KW-1185">Reference proteome</keyword>
<dbReference type="PANTHER" id="PTHR30126:SF4">
    <property type="entry name" value="LYSR FAMILY TRANSCRIPTIONAL REGULATOR"/>
    <property type="match status" value="1"/>
</dbReference>
<dbReference type="Proteomes" id="UP000183417">
    <property type="component" value="Unassembled WGS sequence"/>
</dbReference>
<keyword evidence="2" id="KW-0805">Transcription regulation</keyword>
<dbReference type="SUPFAM" id="SSF53850">
    <property type="entry name" value="Periplasmic binding protein-like II"/>
    <property type="match status" value="1"/>
</dbReference>
<dbReference type="RefSeq" id="WP_016447172.1">
    <property type="nucleotide sequence ID" value="NZ_AP025556.1"/>
</dbReference>
<sequence length="312" mass="34236">MPSPRDVLTPDSLAMLQAIAEAGSFAAAARQLGLVPSALTYRVRQIEDALDVLLFDRRSRHAQPTEAGRELLREGTRLLHEIDTVAHRVRRVATGWEPHLTIVVDGAVARTPMLELVEAFYAMQPPTRLKLRDGILTGTLETLTSGRADLAIGVAVNSSNVAGLQACELGELDFVFAVAPHHPLATAPEPITDATLLQHRIIAVADSGLRDSASMGLLSGQDIFTVDSMQAKIEAQVRGIGCGFLPHFMADVYVQAGLLVTRQVARPSRNVRMHYAWSCPPQQDPPRALQWWLQQLESPATRRALMENHHRH</sequence>
<evidence type="ECO:0000256" key="3">
    <source>
        <dbReference type="ARBA" id="ARBA00023125"/>
    </source>
</evidence>
<dbReference type="KEGG" id="dla:I6G47_03880"/>
<dbReference type="Gene3D" id="3.40.190.290">
    <property type="match status" value="1"/>
</dbReference>
<dbReference type="GO" id="GO:0000976">
    <property type="term" value="F:transcription cis-regulatory region binding"/>
    <property type="evidence" value="ECO:0007669"/>
    <property type="project" value="TreeGrafter"/>
</dbReference>
<evidence type="ECO:0000313" key="7">
    <source>
        <dbReference type="EMBL" id="SDY36382.1"/>
    </source>
</evidence>
<dbReference type="GO" id="GO:0003700">
    <property type="term" value="F:DNA-binding transcription factor activity"/>
    <property type="evidence" value="ECO:0007669"/>
    <property type="project" value="InterPro"/>
</dbReference>
<dbReference type="InterPro" id="IPR036388">
    <property type="entry name" value="WH-like_DNA-bd_sf"/>
</dbReference>
<reference evidence="6 9" key="2">
    <citation type="submission" date="2020-12" db="EMBL/GenBank/DDBJ databases">
        <title>FDA dAtabase for Regulatory Grade micrObial Sequences (FDA-ARGOS): Supporting development and validation of Infectious Disease Dx tests.</title>
        <authorList>
            <person name="Sproer C."/>
            <person name="Gronow S."/>
            <person name="Severitt S."/>
            <person name="Schroder I."/>
            <person name="Tallon L."/>
            <person name="Sadzewicz L."/>
            <person name="Zhao X."/>
            <person name="Boylan J."/>
            <person name="Ott S."/>
            <person name="Bowen H."/>
            <person name="Vavikolanu K."/>
            <person name="Mehta A."/>
            <person name="Aluvathingal J."/>
            <person name="Nadendla S."/>
            <person name="Lowell S."/>
            <person name="Myers T."/>
            <person name="Yan Y."/>
            <person name="Sichtig H."/>
        </authorList>
    </citation>
    <scope>NUCLEOTIDE SEQUENCE [LARGE SCALE GENOMIC DNA]</scope>
    <source>
        <strain evidence="6 9">FDAARGOS_890</strain>
    </source>
</reference>